<dbReference type="Gene3D" id="3.40.190.170">
    <property type="entry name" value="Bacterial extracellular solute-binding protein, family 7"/>
    <property type="match status" value="1"/>
</dbReference>
<accession>A0A212KBP0</accession>
<dbReference type="AlphaFoldDB" id="A0A212KBP0"/>
<dbReference type="InterPro" id="IPR018389">
    <property type="entry name" value="DctP_fam"/>
</dbReference>
<evidence type="ECO:0000313" key="5">
    <source>
        <dbReference type="EMBL" id="SBW09028.1"/>
    </source>
</evidence>
<dbReference type="NCBIfam" id="NF037995">
    <property type="entry name" value="TRAP_S1"/>
    <property type="match status" value="1"/>
</dbReference>
<organism evidence="5">
    <name type="scientific">uncultured delta proteobacterium</name>
    <dbReference type="NCBI Taxonomy" id="34034"/>
    <lineage>
        <taxon>Bacteria</taxon>
        <taxon>Deltaproteobacteria</taxon>
        <taxon>environmental samples</taxon>
    </lineage>
</organism>
<dbReference type="PANTHER" id="PTHR33376">
    <property type="match status" value="1"/>
</dbReference>
<comment type="similarity">
    <text evidence="1">Belongs to the bacterial solute-binding protein 7 family.</text>
</comment>
<dbReference type="GO" id="GO:0055085">
    <property type="term" value="P:transmembrane transport"/>
    <property type="evidence" value="ECO:0007669"/>
    <property type="project" value="InterPro"/>
</dbReference>
<name>A0A212KBP0_9DELT</name>
<dbReference type="InterPro" id="IPR038404">
    <property type="entry name" value="TRAP_DctP_sf"/>
</dbReference>
<keyword evidence="3 4" id="KW-0732">Signal</keyword>
<dbReference type="NCBIfam" id="TIGR00787">
    <property type="entry name" value="dctP"/>
    <property type="match status" value="1"/>
</dbReference>
<dbReference type="GO" id="GO:0030288">
    <property type="term" value="C:outer membrane-bounded periplasmic space"/>
    <property type="evidence" value="ECO:0007669"/>
    <property type="project" value="InterPro"/>
</dbReference>
<sequence>MKKIMTIVAATLLTCGLLAANAAAAEKVIPIRMGHSSSEDTSLQKGCLKFKEILEASGKFKVQVFPNAQLGGDRELFEAVQNNDVQIGMSTSAPTVNFVPSAVIFDMPFVYRTRADARAVLKDKEFFSVMQAEYAKSGYRLLGYSDMGFRTLTANIKATKPDDLKGLVMRVMENPYHMEIWRAIGTNPTPIPFNELYTALQQGTCDAEEQPIEMMHSSKVYEQQKYAIETNHVLHTVVWLTNQEFYNSLPADHKKIFDDAIPAMLQAAIEYGDQSYDRYVKVMEKAGLQFVPLPDANWQLFADRAQSTWKMIEKAAGPTVFNAFTGARERQIGAKALK</sequence>
<evidence type="ECO:0000256" key="1">
    <source>
        <dbReference type="ARBA" id="ARBA00009023"/>
    </source>
</evidence>
<dbReference type="PIRSF" id="PIRSF006470">
    <property type="entry name" value="DctB"/>
    <property type="match status" value="1"/>
</dbReference>
<feature type="chain" id="PRO_5012939587" evidence="4">
    <location>
        <begin position="25"/>
        <end position="338"/>
    </location>
</feature>
<evidence type="ECO:0000256" key="2">
    <source>
        <dbReference type="ARBA" id="ARBA00022448"/>
    </source>
</evidence>
<feature type="signal peptide" evidence="4">
    <location>
        <begin position="1"/>
        <end position="24"/>
    </location>
</feature>
<reference evidence="5" key="1">
    <citation type="submission" date="2016-04" db="EMBL/GenBank/DDBJ databases">
        <authorList>
            <person name="Evans L.H."/>
            <person name="Alamgir A."/>
            <person name="Owens N."/>
            <person name="Weber N.D."/>
            <person name="Virtaneva K."/>
            <person name="Barbian K."/>
            <person name="Babar A."/>
            <person name="Rosenke K."/>
        </authorList>
    </citation>
    <scope>NUCLEOTIDE SEQUENCE</scope>
    <source>
        <strain evidence="5">86</strain>
    </source>
</reference>
<proteinExistence type="inferred from homology"/>
<evidence type="ECO:0000256" key="4">
    <source>
        <dbReference type="SAM" id="SignalP"/>
    </source>
</evidence>
<dbReference type="PANTHER" id="PTHR33376:SF7">
    <property type="entry name" value="C4-DICARBOXYLATE-BINDING PROTEIN DCTB"/>
    <property type="match status" value="1"/>
</dbReference>
<dbReference type="CDD" id="cd13603">
    <property type="entry name" value="PBP2_TRAP_Siap_TeaA_like"/>
    <property type="match status" value="1"/>
</dbReference>
<gene>
    <name evidence="5" type="ORF">KL86DPRO_50047</name>
</gene>
<keyword evidence="2" id="KW-0813">Transport</keyword>
<evidence type="ECO:0000256" key="3">
    <source>
        <dbReference type="ARBA" id="ARBA00022729"/>
    </source>
</evidence>
<dbReference type="Pfam" id="PF03480">
    <property type="entry name" value="DctP"/>
    <property type="match status" value="1"/>
</dbReference>
<dbReference type="InterPro" id="IPR004682">
    <property type="entry name" value="TRAP_DctP"/>
</dbReference>
<dbReference type="SUPFAM" id="SSF53850">
    <property type="entry name" value="Periplasmic binding protein-like II"/>
    <property type="match status" value="1"/>
</dbReference>
<protein>
    <submittedName>
        <fullName evidence="5">Bacterial extracellular solute-binding protein, family 7</fullName>
    </submittedName>
</protein>
<dbReference type="EMBL" id="FLUQ01000005">
    <property type="protein sequence ID" value="SBW09028.1"/>
    <property type="molecule type" value="Genomic_DNA"/>
</dbReference>